<dbReference type="PROSITE" id="PS51186">
    <property type="entry name" value="GNAT"/>
    <property type="match status" value="1"/>
</dbReference>
<evidence type="ECO:0000313" key="6">
    <source>
        <dbReference type="Proteomes" id="UP001501521"/>
    </source>
</evidence>
<evidence type="ECO:0000256" key="3">
    <source>
        <dbReference type="SAM" id="MobiDB-lite"/>
    </source>
</evidence>
<accession>A0ABP9FHM0</accession>
<feature type="compositionally biased region" description="Basic and acidic residues" evidence="3">
    <location>
        <begin position="275"/>
        <end position="292"/>
    </location>
</feature>
<dbReference type="PANTHER" id="PTHR43877:SF2">
    <property type="entry name" value="AMINOALKYLPHOSPHONATE N-ACETYLTRANSFERASE-RELATED"/>
    <property type="match status" value="1"/>
</dbReference>
<dbReference type="InterPro" id="IPR029058">
    <property type="entry name" value="AB_hydrolase_fold"/>
</dbReference>
<dbReference type="InterPro" id="IPR000073">
    <property type="entry name" value="AB_hydrolase_1"/>
</dbReference>
<evidence type="ECO:0000256" key="2">
    <source>
        <dbReference type="ARBA" id="ARBA00023315"/>
    </source>
</evidence>
<dbReference type="PANTHER" id="PTHR43877">
    <property type="entry name" value="AMINOALKYLPHOSPHONATE N-ACETYLTRANSFERASE-RELATED-RELATED"/>
    <property type="match status" value="1"/>
</dbReference>
<feature type="region of interest" description="Disordered" evidence="3">
    <location>
        <begin position="257"/>
        <end position="293"/>
    </location>
</feature>
<reference evidence="6" key="1">
    <citation type="journal article" date="2019" name="Int. J. Syst. Evol. Microbiol.">
        <title>The Global Catalogue of Microorganisms (GCM) 10K type strain sequencing project: providing services to taxonomists for standard genome sequencing and annotation.</title>
        <authorList>
            <consortium name="The Broad Institute Genomics Platform"/>
            <consortium name="The Broad Institute Genome Sequencing Center for Infectious Disease"/>
            <person name="Wu L."/>
            <person name="Ma J."/>
        </authorList>
    </citation>
    <scope>NUCLEOTIDE SEQUENCE [LARGE SCALE GENOMIC DNA]</scope>
    <source>
        <strain evidence="6">JCM 19125</strain>
    </source>
</reference>
<dbReference type="Gene3D" id="3.40.630.30">
    <property type="match status" value="1"/>
</dbReference>
<dbReference type="Gene3D" id="3.40.50.1820">
    <property type="entry name" value="alpha/beta hydrolase"/>
    <property type="match status" value="1"/>
</dbReference>
<proteinExistence type="predicted"/>
<evidence type="ECO:0000256" key="1">
    <source>
        <dbReference type="ARBA" id="ARBA00022679"/>
    </source>
</evidence>
<dbReference type="CDD" id="cd04301">
    <property type="entry name" value="NAT_SF"/>
    <property type="match status" value="1"/>
</dbReference>
<keyword evidence="6" id="KW-1185">Reference proteome</keyword>
<keyword evidence="1" id="KW-0808">Transferase</keyword>
<dbReference type="InterPro" id="IPR016181">
    <property type="entry name" value="Acyl_CoA_acyltransferase"/>
</dbReference>
<dbReference type="Pfam" id="PF12697">
    <property type="entry name" value="Abhydrolase_6"/>
    <property type="match status" value="1"/>
</dbReference>
<feature type="domain" description="N-acetyltransferase" evidence="4">
    <location>
        <begin position="1"/>
        <end position="148"/>
    </location>
</feature>
<sequence>MLSFRATHSTDPEAARLLAAYFAERVSGWQGQDTTYQPKPADFSRGALLVAEKDGEAIGVGGIRPVAGHGMEVKHLYVAPEGRGTGAGRALLRELERRAVSLGAHRMVLDTNADLESANRLYRAEGYQSVEPFNDNPNATNWFAKDLPATWVLVHGACTYPSIFDGWRGPLTAMGAAEILAPDLQAGADPATLTTAGQAAQVRAALDAARHPVVLVGWSMGGLVALTVADHPAVAGLVLLEPSVPAPLLDPDRRIVTPGPGLLDPETTYGPADDGQPRRPESAWARDERKNGVDVPALPASTRALVVWGPEFPDRGQRVAELIGAEELELGASHVDMVLDGATREAVLAAWRREG</sequence>
<evidence type="ECO:0000313" key="5">
    <source>
        <dbReference type="EMBL" id="GAA4896305.1"/>
    </source>
</evidence>
<dbReference type="InterPro" id="IPR050832">
    <property type="entry name" value="Bact_Acetyltransf"/>
</dbReference>
<dbReference type="RefSeq" id="WP_345580596.1">
    <property type="nucleotide sequence ID" value="NZ_BAABLV010000020.1"/>
</dbReference>
<keyword evidence="2" id="KW-0012">Acyltransferase</keyword>
<dbReference type="EMBL" id="BAABLV010000020">
    <property type="protein sequence ID" value="GAA4896305.1"/>
    <property type="molecule type" value="Genomic_DNA"/>
</dbReference>
<name>A0ABP9FHM0_9ACTN</name>
<dbReference type="Pfam" id="PF00583">
    <property type="entry name" value="Acetyltransf_1"/>
    <property type="match status" value="1"/>
</dbReference>
<dbReference type="InterPro" id="IPR000182">
    <property type="entry name" value="GNAT_dom"/>
</dbReference>
<gene>
    <name evidence="5" type="ORF">GCM10025789_12540</name>
</gene>
<evidence type="ECO:0000259" key="4">
    <source>
        <dbReference type="PROSITE" id="PS51186"/>
    </source>
</evidence>
<dbReference type="SUPFAM" id="SSF55729">
    <property type="entry name" value="Acyl-CoA N-acyltransferases (Nat)"/>
    <property type="match status" value="1"/>
</dbReference>
<organism evidence="5 6">
    <name type="scientific">Tessaracoccus lubricantis</name>
    <dbReference type="NCBI Taxonomy" id="545543"/>
    <lineage>
        <taxon>Bacteria</taxon>
        <taxon>Bacillati</taxon>
        <taxon>Actinomycetota</taxon>
        <taxon>Actinomycetes</taxon>
        <taxon>Propionibacteriales</taxon>
        <taxon>Propionibacteriaceae</taxon>
        <taxon>Tessaracoccus</taxon>
    </lineage>
</organism>
<dbReference type="SUPFAM" id="SSF53474">
    <property type="entry name" value="alpha/beta-Hydrolases"/>
    <property type="match status" value="1"/>
</dbReference>
<protein>
    <recommendedName>
        <fullName evidence="4">N-acetyltransferase domain-containing protein</fullName>
    </recommendedName>
</protein>
<dbReference type="Proteomes" id="UP001501521">
    <property type="component" value="Unassembled WGS sequence"/>
</dbReference>
<comment type="caution">
    <text evidence="5">The sequence shown here is derived from an EMBL/GenBank/DDBJ whole genome shotgun (WGS) entry which is preliminary data.</text>
</comment>